<sequence length="85" mass="8960">MTSLSSPSMVAGPIPIAEILLISLPNRTGRTGLHRPTARSNQASRQASADPRSMTYNRLFDAAAASHVAAADSRRLSGIGSQFSH</sequence>
<keyword evidence="3" id="KW-1185">Reference proteome</keyword>
<name>A0AAV7HC97_DENCH</name>
<gene>
    <name evidence="2" type="ORF">IEQ34_003764</name>
</gene>
<protein>
    <submittedName>
        <fullName evidence="2">Uncharacterized protein</fullName>
    </submittedName>
</protein>
<dbReference type="Proteomes" id="UP000775213">
    <property type="component" value="Unassembled WGS sequence"/>
</dbReference>
<accession>A0AAV7HC97</accession>
<dbReference type="AlphaFoldDB" id="A0AAV7HC97"/>
<evidence type="ECO:0000256" key="1">
    <source>
        <dbReference type="SAM" id="MobiDB-lite"/>
    </source>
</evidence>
<organism evidence="2 3">
    <name type="scientific">Dendrobium chrysotoxum</name>
    <name type="common">Orchid</name>
    <dbReference type="NCBI Taxonomy" id="161865"/>
    <lineage>
        <taxon>Eukaryota</taxon>
        <taxon>Viridiplantae</taxon>
        <taxon>Streptophyta</taxon>
        <taxon>Embryophyta</taxon>
        <taxon>Tracheophyta</taxon>
        <taxon>Spermatophyta</taxon>
        <taxon>Magnoliopsida</taxon>
        <taxon>Liliopsida</taxon>
        <taxon>Asparagales</taxon>
        <taxon>Orchidaceae</taxon>
        <taxon>Epidendroideae</taxon>
        <taxon>Malaxideae</taxon>
        <taxon>Dendrobiinae</taxon>
        <taxon>Dendrobium</taxon>
    </lineage>
</organism>
<reference evidence="2 3" key="1">
    <citation type="journal article" date="2021" name="Hortic Res">
        <title>Chromosome-scale assembly of the Dendrobium chrysotoxum genome enhances the understanding of orchid evolution.</title>
        <authorList>
            <person name="Zhang Y."/>
            <person name="Zhang G.Q."/>
            <person name="Zhang D."/>
            <person name="Liu X.D."/>
            <person name="Xu X.Y."/>
            <person name="Sun W.H."/>
            <person name="Yu X."/>
            <person name="Zhu X."/>
            <person name="Wang Z.W."/>
            <person name="Zhao X."/>
            <person name="Zhong W.Y."/>
            <person name="Chen H."/>
            <person name="Yin W.L."/>
            <person name="Huang T."/>
            <person name="Niu S.C."/>
            <person name="Liu Z.J."/>
        </authorList>
    </citation>
    <scope>NUCLEOTIDE SEQUENCE [LARGE SCALE GENOMIC DNA]</scope>
    <source>
        <strain evidence="2">Lindl</strain>
    </source>
</reference>
<comment type="caution">
    <text evidence="2">The sequence shown here is derived from an EMBL/GenBank/DDBJ whole genome shotgun (WGS) entry which is preliminary data.</text>
</comment>
<evidence type="ECO:0000313" key="3">
    <source>
        <dbReference type="Proteomes" id="UP000775213"/>
    </source>
</evidence>
<proteinExistence type="predicted"/>
<evidence type="ECO:0000313" key="2">
    <source>
        <dbReference type="EMBL" id="KAH0466526.1"/>
    </source>
</evidence>
<feature type="region of interest" description="Disordered" evidence="1">
    <location>
        <begin position="28"/>
        <end position="52"/>
    </location>
</feature>
<dbReference type="EMBL" id="JAGFBR010000005">
    <property type="protein sequence ID" value="KAH0466526.1"/>
    <property type="molecule type" value="Genomic_DNA"/>
</dbReference>
<feature type="compositionally biased region" description="Low complexity" evidence="1">
    <location>
        <begin position="38"/>
        <end position="49"/>
    </location>
</feature>